<comment type="subcellular location">
    <subcellularLocation>
        <location evidence="6">Cytoplasm</location>
    </subcellularLocation>
</comment>
<evidence type="ECO:0000256" key="3">
    <source>
        <dbReference type="ARBA" id="ARBA00022722"/>
    </source>
</evidence>
<comment type="caution">
    <text evidence="8">The sequence shown here is derived from an EMBL/GenBank/DDBJ whole genome shotgun (WGS) entry which is preliminary data.</text>
</comment>
<keyword evidence="5 6" id="KW-0269">Exonuclease</keyword>
<dbReference type="EC" id="3.1.11.6" evidence="6"/>
<proteinExistence type="inferred from homology"/>
<keyword evidence="2 6" id="KW-0963">Cytoplasm</keyword>
<dbReference type="RefSeq" id="WP_126757600.1">
    <property type="nucleotide sequence ID" value="NZ_PIPQ01000004.1"/>
</dbReference>
<dbReference type="AlphaFoldDB" id="A0A432X1F5"/>
<dbReference type="SUPFAM" id="SSF116842">
    <property type="entry name" value="XseB-like"/>
    <property type="match status" value="1"/>
</dbReference>
<dbReference type="GO" id="GO:0005829">
    <property type="term" value="C:cytosol"/>
    <property type="evidence" value="ECO:0007669"/>
    <property type="project" value="TreeGrafter"/>
</dbReference>
<dbReference type="Pfam" id="PF02609">
    <property type="entry name" value="Exonuc_VII_S"/>
    <property type="match status" value="1"/>
</dbReference>
<evidence type="ECO:0000256" key="1">
    <source>
        <dbReference type="ARBA" id="ARBA00009998"/>
    </source>
</evidence>
<evidence type="ECO:0000256" key="7">
    <source>
        <dbReference type="SAM" id="MobiDB-lite"/>
    </source>
</evidence>
<dbReference type="NCBIfam" id="NF002140">
    <property type="entry name" value="PRK00977.1-4"/>
    <property type="match status" value="1"/>
</dbReference>
<keyword evidence="4 6" id="KW-0378">Hydrolase</keyword>
<sequence length="95" mass="10328">MSDTTETSNQSFEQAISELEKIIIALEQGELPLDEALKQFEHAVKLSRISQEKLQAAEQKVQMLIAQGGQEQLTELSEASDAPGASSHSPSDSPF</sequence>
<dbReference type="GO" id="GO:0008855">
    <property type="term" value="F:exodeoxyribonuclease VII activity"/>
    <property type="evidence" value="ECO:0007669"/>
    <property type="project" value="UniProtKB-UniRule"/>
</dbReference>
<evidence type="ECO:0000313" key="8">
    <source>
        <dbReference type="EMBL" id="RUO40116.1"/>
    </source>
</evidence>
<feature type="region of interest" description="Disordered" evidence="7">
    <location>
        <begin position="72"/>
        <end position="95"/>
    </location>
</feature>
<comment type="similarity">
    <text evidence="1 6">Belongs to the XseB family.</text>
</comment>
<evidence type="ECO:0000313" key="9">
    <source>
        <dbReference type="Proteomes" id="UP000286976"/>
    </source>
</evidence>
<dbReference type="InterPro" id="IPR037004">
    <property type="entry name" value="Exonuc_VII_ssu_sf"/>
</dbReference>
<dbReference type="Gene3D" id="1.10.287.1040">
    <property type="entry name" value="Exonuclease VII, small subunit"/>
    <property type="match status" value="1"/>
</dbReference>
<evidence type="ECO:0000256" key="4">
    <source>
        <dbReference type="ARBA" id="ARBA00022801"/>
    </source>
</evidence>
<keyword evidence="3 6" id="KW-0540">Nuclease</keyword>
<organism evidence="8 9">
    <name type="scientific">Aliidiomarina taiwanensis</name>
    <dbReference type="NCBI Taxonomy" id="946228"/>
    <lineage>
        <taxon>Bacteria</taxon>
        <taxon>Pseudomonadati</taxon>
        <taxon>Pseudomonadota</taxon>
        <taxon>Gammaproteobacteria</taxon>
        <taxon>Alteromonadales</taxon>
        <taxon>Idiomarinaceae</taxon>
        <taxon>Aliidiomarina</taxon>
    </lineage>
</organism>
<evidence type="ECO:0000256" key="2">
    <source>
        <dbReference type="ARBA" id="ARBA00022490"/>
    </source>
</evidence>
<gene>
    <name evidence="6" type="primary">xseB</name>
    <name evidence="8" type="ORF">CWE15_08200</name>
</gene>
<feature type="compositionally biased region" description="Polar residues" evidence="7">
    <location>
        <begin position="86"/>
        <end position="95"/>
    </location>
</feature>
<dbReference type="NCBIfam" id="TIGR01280">
    <property type="entry name" value="xseB"/>
    <property type="match status" value="1"/>
</dbReference>
<dbReference type="PANTHER" id="PTHR34137">
    <property type="entry name" value="EXODEOXYRIBONUCLEASE 7 SMALL SUBUNIT"/>
    <property type="match status" value="1"/>
</dbReference>
<dbReference type="OrthoDB" id="5591562at2"/>
<dbReference type="GO" id="GO:0006308">
    <property type="term" value="P:DNA catabolic process"/>
    <property type="evidence" value="ECO:0007669"/>
    <property type="project" value="UniProtKB-UniRule"/>
</dbReference>
<protein>
    <recommendedName>
        <fullName evidence="6">Exodeoxyribonuclease 7 small subunit</fullName>
        <ecNumber evidence="6">3.1.11.6</ecNumber>
    </recommendedName>
    <alternativeName>
        <fullName evidence="6">Exodeoxyribonuclease VII small subunit</fullName>
        <shortName evidence="6">Exonuclease VII small subunit</shortName>
    </alternativeName>
</protein>
<evidence type="ECO:0000256" key="5">
    <source>
        <dbReference type="ARBA" id="ARBA00022839"/>
    </source>
</evidence>
<comment type="catalytic activity">
    <reaction evidence="6">
        <text>Exonucleolytic cleavage in either 5'- to 3'- or 3'- to 5'-direction to yield nucleoside 5'-phosphates.</text>
        <dbReference type="EC" id="3.1.11.6"/>
    </reaction>
</comment>
<comment type="subunit">
    <text evidence="6">Heterooligomer composed of large and small subunits.</text>
</comment>
<evidence type="ECO:0000256" key="6">
    <source>
        <dbReference type="HAMAP-Rule" id="MF_00337"/>
    </source>
</evidence>
<keyword evidence="9" id="KW-1185">Reference proteome</keyword>
<reference evidence="8 9" key="1">
    <citation type="journal article" date="2011" name="Front. Microbiol.">
        <title>Genomic signatures of strain selection and enhancement in Bacillus atrophaeus var. globigii, a historical biowarfare simulant.</title>
        <authorList>
            <person name="Gibbons H.S."/>
            <person name="Broomall S.M."/>
            <person name="McNew L.A."/>
            <person name="Daligault H."/>
            <person name="Chapman C."/>
            <person name="Bruce D."/>
            <person name="Karavis M."/>
            <person name="Krepps M."/>
            <person name="McGregor P.A."/>
            <person name="Hong C."/>
            <person name="Park K.H."/>
            <person name="Akmal A."/>
            <person name="Feldman A."/>
            <person name="Lin J.S."/>
            <person name="Chang W.E."/>
            <person name="Higgs B.W."/>
            <person name="Demirev P."/>
            <person name="Lindquist J."/>
            <person name="Liem A."/>
            <person name="Fochler E."/>
            <person name="Read T.D."/>
            <person name="Tapia R."/>
            <person name="Johnson S."/>
            <person name="Bishop-Lilly K.A."/>
            <person name="Detter C."/>
            <person name="Han C."/>
            <person name="Sozhamannan S."/>
            <person name="Rosenzweig C.N."/>
            <person name="Skowronski E.W."/>
        </authorList>
    </citation>
    <scope>NUCLEOTIDE SEQUENCE [LARGE SCALE GENOMIC DNA]</scope>
    <source>
        <strain evidence="8 9">AIT1</strain>
    </source>
</reference>
<comment type="function">
    <text evidence="6">Bidirectionally degrades single-stranded DNA into large acid-insoluble oligonucleotides, which are then degraded further into small acid-soluble oligonucleotides.</text>
</comment>
<accession>A0A432X1F5</accession>
<dbReference type="HAMAP" id="MF_00337">
    <property type="entry name" value="Exonuc_7_S"/>
    <property type="match status" value="1"/>
</dbReference>
<dbReference type="EMBL" id="PIPQ01000004">
    <property type="protein sequence ID" value="RUO40116.1"/>
    <property type="molecule type" value="Genomic_DNA"/>
</dbReference>
<dbReference type="PANTHER" id="PTHR34137:SF1">
    <property type="entry name" value="EXODEOXYRIBONUCLEASE 7 SMALL SUBUNIT"/>
    <property type="match status" value="1"/>
</dbReference>
<name>A0A432X1F5_9GAMM</name>
<dbReference type="GO" id="GO:0009318">
    <property type="term" value="C:exodeoxyribonuclease VII complex"/>
    <property type="evidence" value="ECO:0007669"/>
    <property type="project" value="UniProtKB-UniRule"/>
</dbReference>
<dbReference type="Proteomes" id="UP000286976">
    <property type="component" value="Unassembled WGS sequence"/>
</dbReference>
<dbReference type="InterPro" id="IPR003761">
    <property type="entry name" value="Exonuc_VII_S"/>
</dbReference>